<dbReference type="InterPro" id="IPR001434">
    <property type="entry name" value="OmcB-like_DUF11"/>
</dbReference>
<dbReference type="NCBIfam" id="TIGR01451">
    <property type="entry name" value="B_ant_repeat"/>
    <property type="match status" value="11"/>
</dbReference>
<keyword evidence="2" id="KW-0964">Secreted</keyword>
<organism evidence="9 10">
    <name type="scientific">Bacillus cereus</name>
    <dbReference type="NCBI Taxonomy" id="1396"/>
    <lineage>
        <taxon>Bacteria</taxon>
        <taxon>Bacillati</taxon>
        <taxon>Bacillota</taxon>
        <taxon>Bacilli</taxon>
        <taxon>Bacillales</taxon>
        <taxon>Bacillaceae</taxon>
        <taxon>Bacillus</taxon>
        <taxon>Bacillus cereus group</taxon>
    </lineage>
</organism>
<dbReference type="Pfam" id="PF20009">
    <property type="entry name" value="GEVED"/>
    <property type="match status" value="1"/>
</dbReference>
<comment type="caution">
    <text evidence="9">The sequence shown here is derived from an EMBL/GenBank/DDBJ whole genome shotgun (WGS) entry which is preliminary data.</text>
</comment>
<dbReference type="InterPro" id="IPR045474">
    <property type="entry name" value="GEVED"/>
</dbReference>
<dbReference type="Pfam" id="PF17210">
    <property type="entry name" value="SdrD_B"/>
    <property type="match status" value="1"/>
</dbReference>
<feature type="domain" description="DUF11" evidence="5">
    <location>
        <begin position="1176"/>
        <end position="1290"/>
    </location>
</feature>
<dbReference type="InterPro" id="IPR013783">
    <property type="entry name" value="Ig-like_fold"/>
</dbReference>
<feature type="domain" description="SD-repeat containing protein B" evidence="6">
    <location>
        <begin position="4"/>
        <end position="66"/>
    </location>
</feature>
<protein>
    <recommendedName>
        <fullName evidence="11">DUF11 domain-containing protein</fullName>
    </recommendedName>
</protein>
<comment type="subcellular location">
    <subcellularLocation>
        <location evidence="1">Secreted</location>
    </subcellularLocation>
</comment>
<dbReference type="Pfam" id="PF01345">
    <property type="entry name" value="DUF11"/>
    <property type="match status" value="11"/>
</dbReference>
<name>A0A2B2M765_BACCE</name>
<feature type="domain" description="DUF11" evidence="5">
    <location>
        <begin position="807"/>
        <end position="921"/>
    </location>
</feature>
<dbReference type="Proteomes" id="UP000224386">
    <property type="component" value="Unassembled WGS sequence"/>
</dbReference>
<evidence type="ECO:0000256" key="4">
    <source>
        <dbReference type="SAM" id="MobiDB-lite"/>
    </source>
</evidence>
<evidence type="ECO:0000259" key="5">
    <source>
        <dbReference type="Pfam" id="PF01345"/>
    </source>
</evidence>
<dbReference type="RefSeq" id="WP_098611711.1">
    <property type="nucleotide sequence ID" value="NZ_NVAP01000010.1"/>
</dbReference>
<gene>
    <name evidence="9" type="ORF">COK05_05070</name>
</gene>
<feature type="domain" description="DUF11" evidence="5">
    <location>
        <begin position="1299"/>
        <end position="1413"/>
    </location>
</feature>
<evidence type="ECO:0000313" key="10">
    <source>
        <dbReference type="Proteomes" id="UP000224386"/>
    </source>
</evidence>
<dbReference type="Pfam" id="PF21959">
    <property type="entry name" value="DUF6923"/>
    <property type="match status" value="1"/>
</dbReference>
<feature type="domain" description="DUF11" evidence="5">
    <location>
        <begin position="1545"/>
        <end position="1659"/>
    </location>
</feature>
<feature type="domain" description="DUF11" evidence="5">
    <location>
        <begin position="1422"/>
        <end position="1536"/>
    </location>
</feature>
<dbReference type="InterPro" id="IPR033764">
    <property type="entry name" value="Sdr_B"/>
</dbReference>
<feature type="domain" description="DUF11" evidence="5">
    <location>
        <begin position="1791"/>
        <end position="1905"/>
    </location>
</feature>
<feature type="domain" description="DUF6923" evidence="8">
    <location>
        <begin position="150"/>
        <end position="362"/>
    </location>
</feature>
<dbReference type="PANTHER" id="PTHR34819">
    <property type="entry name" value="LARGE CYSTEINE-RICH PERIPLASMIC PROTEIN OMCB"/>
    <property type="match status" value="1"/>
</dbReference>
<evidence type="ECO:0000259" key="8">
    <source>
        <dbReference type="Pfam" id="PF21959"/>
    </source>
</evidence>
<sequence length="1934" mass="199617">MVATITGIVFNDLNHNGQFDPGEPGIPNVFVVLFSSTAATCITTQTDVNGNYSFTVTTAGTYTVYEPVANPGDTCPPTNFTQPDGFTMSNGPRKLTITVTAAQINNGATIASQNFSHDTVNNPLGCTTTMIQFAGTPSIWYNINVVTGATLTQGTVNPPVNINAIAYNTLDNYIYGYDQLNNKIVRVDSSGNVTALFPLPPGLPVDNYNVGAFDLNGFLYISVNDIARFYVIDLRPNSATFMKLVNPATGYTEQTNNFGVGLSTTLNVSDWVYNPSDNFLYGITPTGIAVRISPTTGQITNLTTTPQNTGPFGAIALDSNGVIYAIANPTGNIYRYIIAGNTATAALFSSTVTTSFNDATMCLLAEINVDFGDAPNTAPGNGPNNYSTLLANNGPRHEIINELFLGTKVTAETDAYQNPTATGDDISKGIQDDGLTVPLATLSISATSYSLRVTVTNNTGSDANLYGWIDFNEDGIFQGNEAAAVQVVPSGPGTQTVILNFAVPPGVTLTPSQTFVRLRLTTDNLINQNANTPASVDTRSVGPASDGEVEDYILEVNNVADLMIVKTNSPTPVQPGQELTYTIKVTNNGPDAAQDVTLTDDIPPEILNPEYSLDGGITFQPWTGSLSLGTLPAGDSVPILIQGTVSSSATGIIANTATVSSTTFDPDLSNNTDTSFAPINFSADISVIKTASPNPVVAGELLTYTMVVSNAGPNDAQNVTLTDVIPSEVLSPEFSIDGGVTFNPWPGTLSLGTLTNGATETVLIRGTVSTAATGSITNTATVDSPTPDPDPTNNTSTVITPVNASADVAIIKTASPNPVGGGDLLTYTLFISNLGPSDAQNVTVTDTVPSEILNPEYSTDGGVTFNPWPGTLSLGTLVNGATETILIQGTVSADATGNITNTATVASPTPDPDPTNNTSTVVTTVNEAADISVVKLGNPNPVIAGQVITYTIVVSNAGPSDAANVTLTDAITSVVLNPEYSIDGGVTFNPWPGSINIGTLINGTSETVLIQGTVSPSAIGNITNTATVASTTPDPDPTNNTSTFETPVETLADISVVKTGSPNPVLAGNVLTYTIVVSNAGPSDAQNVTLTDLVPIKILSPEYSTDGGVTFNPWPSSINIGTLANGASQTIIIRGTVNPSATGLITNTAVVSSTTPDPDPTNNMSTEFTAINTSADISVVKTANPSPVIAGGVLTYTVVVSNTGPNNALNVTLTDAIPSEILSPEYSTDGGVTFNLWPGSINIGTLANGASQTIIIRGTVSPLATGLITNTATVDSTTPDPDPNNNTSTVITPVNNDADISVVKTAIPSPAIAGEVLTYSVVVSNAGPNDAFNVTLTDAISSEILNPEFSIDGGVTFNPWPGSTNIGTVTNGSSVTVLIRGTVSASTTNTIINTATVNSTTPDPDPTNNTTTIDTPVHASADISVVKTGNPNPVNAGEVLTYTLVVSNLGPSDAEAVTVIDAVSRRILNPEFSTNGGVTFNPWSGSINIGTLANGSSVTVLIRGTVSSSATGFIRNTAVVSSPTPDPNLTNNRSTIVTPVTESADISVMKFGRPTSVNAGEVLIYRLVVSNAGPSDAQNVTLTDTVPSEILNPEFSTDGGNTFNPWLGSLDLGTLASGTSVTVFIRGMVSSSALGIITNTATVHSTTPDPDPTNNTSTIMTSVNTSADIAVVKVGSTVPVAVGQLMTYAIVVSNLGPSDAGAVTVTDVVPSELSNVEFSVDGGLTFNPWLGSTNIGDLPKGETSIILIRGIVNSAAEGFVTNTVTVRSITPDPNPDNNTSTVVTPVSESADISIIKTVNANTITPGGLLTYTLFVANAGPSSAQNVVVTDAISSQLSNVEFSVDGGVTFNPWTGTLRIGTLANVAFVTIIIRGFVSPNAVGFIVNTATISSDTPDPNPTNNTSTVITPIITEIVPVIPCFPRHDCMKHNHRKCK</sequence>
<feature type="domain" description="DUF11" evidence="5">
    <location>
        <begin position="930"/>
        <end position="1044"/>
    </location>
</feature>
<evidence type="ECO:0000313" key="9">
    <source>
        <dbReference type="EMBL" id="PFQ50379.1"/>
    </source>
</evidence>
<feature type="domain" description="GEVED" evidence="7">
    <location>
        <begin position="464"/>
        <end position="554"/>
    </location>
</feature>
<feature type="domain" description="DUF11" evidence="5">
    <location>
        <begin position="561"/>
        <end position="674"/>
    </location>
</feature>
<dbReference type="Gene3D" id="2.115.10.10">
    <property type="entry name" value="Tachylectin 2"/>
    <property type="match status" value="1"/>
</dbReference>
<dbReference type="SUPFAM" id="SSF63829">
    <property type="entry name" value="Calcium-dependent phosphotriesterase"/>
    <property type="match status" value="1"/>
</dbReference>
<evidence type="ECO:0000256" key="2">
    <source>
        <dbReference type="ARBA" id="ARBA00022525"/>
    </source>
</evidence>
<dbReference type="InterPro" id="IPR051172">
    <property type="entry name" value="Chlamydia_OmcB"/>
</dbReference>
<dbReference type="EMBL" id="NVAP01000010">
    <property type="protein sequence ID" value="PFQ50379.1"/>
    <property type="molecule type" value="Genomic_DNA"/>
</dbReference>
<evidence type="ECO:0000259" key="6">
    <source>
        <dbReference type="Pfam" id="PF17210"/>
    </source>
</evidence>
<accession>A0A2B2M765</accession>
<feature type="domain" description="DUF11" evidence="5">
    <location>
        <begin position="684"/>
        <end position="798"/>
    </location>
</feature>
<evidence type="ECO:0000259" key="7">
    <source>
        <dbReference type="Pfam" id="PF20009"/>
    </source>
</evidence>
<evidence type="ECO:0000256" key="1">
    <source>
        <dbReference type="ARBA" id="ARBA00004613"/>
    </source>
</evidence>
<evidence type="ECO:0000256" key="3">
    <source>
        <dbReference type="ARBA" id="ARBA00022729"/>
    </source>
</evidence>
<feature type="domain" description="DUF11" evidence="5">
    <location>
        <begin position="1668"/>
        <end position="1782"/>
    </location>
</feature>
<feature type="domain" description="DUF11" evidence="5">
    <location>
        <begin position="1053"/>
        <end position="1166"/>
    </location>
</feature>
<dbReference type="SUPFAM" id="SSF117074">
    <property type="entry name" value="Hypothetical protein PA1324"/>
    <property type="match status" value="1"/>
</dbReference>
<proteinExistence type="predicted"/>
<dbReference type="InterPro" id="IPR054215">
    <property type="entry name" value="DUF6923"/>
</dbReference>
<dbReference type="InterPro" id="IPR047589">
    <property type="entry name" value="DUF11_rpt"/>
</dbReference>
<dbReference type="PANTHER" id="PTHR34819:SF3">
    <property type="entry name" value="CELL SURFACE PROTEIN"/>
    <property type="match status" value="1"/>
</dbReference>
<feature type="region of interest" description="Disordered" evidence="4">
    <location>
        <begin position="1395"/>
        <end position="1414"/>
    </location>
</feature>
<dbReference type="GO" id="GO:0005576">
    <property type="term" value="C:extracellular region"/>
    <property type="evidence" value="ECO:0007669"/>
    <property type="project" value="UniProtKB-SubCell"/>
</dbReference>
<evidence type="ECO:0008006" key="11">
    <source>
        <dbReference type="Google" id="ProtNLM"/>
    </source>
</evidence>
<reference evidence="9 10" key="1">
    <citation type="submission" date="2017-09" db="EMBL/GenBank/DDBJ databases">
        <title>Large-scale bioinformatics analysis of Bacillus genomes uncovers conserved roles of natural products in bacterial physiology.</title>
        <authorList>
            <consortium name="Agbiome Team Llc"/>
            <person name="Bleich R.M."/>
            <person name="Grubbs K.J."/>
            <person name="Santa Maria K.C."/>
            <person name="Allen S.E."/>
            <person name="Farag S."/>
            <person name="Shank E.A."/>
            <person name="Bowers A."/>
        </authorList>
    </citation>
    <scope>NUCLEOTIDE SEQUENCE [LARGE SCALE GENOMIC DNA]</scope>
    <source>
        <strain evidence="9 10">AFS070861</strain>
    </source>
</reference>
<dbReference type="Gene3D" id="2.60.40.10">
    <property type="entry name" value="Immunoglobulins"/>
    <property type="match status" value="8"/>
</dbReference>
<keyword evidence="3" id="KW-0732">Signal</keyword>